<keyword evidence="1" id="KW-0805">Transcription regulation</keyword>
<dbReference type="PANTHER" id="PTHR43537">
    <property type="entry name" value="TRANSCRIPTIONAL REGULATOR, GNTR FAMILY"/>
    <property type="match status" value="1"/>
</dbReference>
<sequence length="230" mass="25836">MARTDETAPKTGTAPQVAGMLEEEIVLGLRFPHQRLVEDELMARFAAKRHVVRRALQDLENDGLVERRPHVGAFVRAYTAKEVRDIYAVRELLETACARGIPLPVPAERLAELVAIQRRHDTAVDSDDLRGIMHSNTAFHRALFALSENDALVAAILRHAQMTHAIRSVNAGSRPVQDQARREHWAMIHALEECDPEALAETCRQHLLPSRDAYLRRVETLAPDTASARR</sequence>
<dbReference type="InterPro" id="IPR036390">
    <property type="entry name" value="WH_DNA-bd_sf"/>
</dbReference>
<evidence type="ECO:0000256" key="3">
    <source>
        <dbReference type="ARBA" id="ARBA00023163"/>
    </source>
</evidence>
<dbReference type="InterPro" id="IPR036388">
    <property type="entry name" value="WH-like_DNA-bd_sf"/>
</dbReference>
<evidence type="ECO:0000313" key="6">
    <source>
        <dbReference type="Proteomes" id="UP001183410"/>
    </source>
</evidence>
<dbReference type="CDD" id="cd07377">
    <property type="entry name" value="WHTH_GntR"/>
    <property type="match status" value="1"/>
</dbReference>
<dbReference type="EMBL" id="JAVREO010000014">
    <property type="protein sequence ID" value="MDT0269084.1"/>
    <property type="molecule type" value="Genomic_DNA"/>
</dbReference>
<dbReference type="PROSITE" id="PS50949">
    <property type="entry name" value="HTH_GNTR"/>
    <property type="match status" value="1"/>
</dbReference>
<protein>
    <submittedName>
        <fullName evidence="5">GntR family transcriptional regulator</fullName>
    </submittedName>
</protein>
<name>A0ABU2JVU3_9ACTN</name>
<keyword evidence="6" id="KW-1185">Reference proteome</keyword>
<evidence type="ECO:0000256" key="1">
    <source>
        <dbReference type="ARBA" id="ARBA00023015"/>
    </source>
</evidence>
<proteinExistence type="predicted"/>
<dbReference type="InterPro" id="IPR011711">
    <property type="entry name" value="GntR_C"/>
</dbReference>
<dbReference type="SUPFAM" id="SSF46785">
    <property type="entry name" value="Winged helix' DNA-binding domain"/>
    <property type="match status" value="1"/>
</dbReference>
<dbReference type="Gene3D" id="1.20.120.530">
    <property type="entry name" value="GntR ligand-binding domain-like"/>
    <property type="match status" value="1"/>
</dbReference>
<evidence type="ECO:0000259" key="4">
    <source>
        <dbReference type="PROSITE" id="PS50949"/>
    </source>
</evidence>
<keyword evidence="3" id="KW-0804">Transcription</keyword>
<dbReference type="Gene3D" id="1.10.10.10">
    <property type="entry name" value="Winged helix-like DNA-binding domain superfamily/Winged helix DNA-binding domain"/>
    <property type="match status" value="1"/>
</dbReference>
<dbReference type="SUPFAM" id="SSF48008">
    <property type="entry name" value="GntR ligand-binding domain-like"/>
    <property type="match status" value="1"/>
</dbReference>
<evidence type="ECO:0000256" key="2">
    <source>
        <dbReference type="ARBA" id="ARBA00023125"/>
    </source>
</evidence>
<accession>A0ABU2JVU3</accession>
<dbReference type="RefSeq" id="WP_311669170.1">
    <property type="nucleotide sequence ID" value="NZ_JAVREO010000014.1"/>
</dbReference>
<feature type="domain" description="HTH gntR-type" evidence="4">
    <location>
        <begin position="11"/>
        <end position="78"/>
    </location>
</feature>
<evidence type="ECO:0000313" key="5">
    <source>
        <dbReference type="EMBL" id="MDT0269084.1"/>
    </source>
</evidence>
<dbReference type="InterPro" id="IPR008920">
    <property type="entry name" value="TF_FadR/GntR_C"/>
</dbReference>
<dbReference type="Proteomes" id="UP001183410">
    <property type="component" value="Unassembled WGS sequence"/>
</dbReference>
<dbReference type="PANTHER" id="PTHR43537:SF49">
    <property type="entry name" value="TRANSCRIPTIONAL REGULATORY PROTEIN"/>
    <property type="match status" value="1"/>
</dbReference>
<dbReference type="SMART" id="SM00895">
    <property type="entry name" value="FCD"/>
    <property type="match status" value="1"/>
</dbReference>
<organism evidence="5 6">
    <name type="scientific">Streptomyces chisholmiae</name>
    <dbReference type="NCBI Taxonomy" id="3075540"/>
    <lineage>
        <taxon>Bacteria</taxon>
        <taxon>Bacillati</taxon>
        <taxon>Actinomycetota</taxon>
        <taxon>Actinomycetes</taxon>
        <taxon>Kitasatosporales</taxon>
        <taxon>Streptomycetaceae</taxon>
        <taxon>Streptomyces</taxon>
    </lineage>
</organism>
<reference evidence="6" key="1">
    <citation type="submission" date="2023-07" db="EMBL/GenBank/DDBJ databases">
        <title>30 novel species of actinomycetes from the DSMZ collection.</title>
        <authorList>
            <person name="Nouioui I."/>
        </authorList>
    </citation>
    <scope>NUCLEOTIDE SEQUENCE [LARGE SCALE GENOMIC DNA]</scope>
    <source>
        <strain evidence="6">DSM 44915</strain>
    </source>
</reference>
<dbReference type="Pfam" id="PF00392">
    <property type="entry name" value="GntR"/>
    <property type="match status" value="1"/>
</dbReference>
<gene>
    <name evidence="5" type="ORF">RM844_22615</name>
</gene>
<keyword evidence="2" id="KW-0238">DNA-binding</keyword>
<dbReference type="Pfam" id="PF07729">
    <property type="entry name" value="FCD"/>
    <property type="match status" value="1"/>
</dbReference>
<dbReference type="SMART" id="SM00345">
    <property type="entry name" value="HTH_GNTR"/>
    <property type="match status" value="1"/>
</dbReference>
<comment type="caution">
    <text evidence="5">The sequence shown here is derived from an EMBL/GenBank/DDBJ whole genome shotgun (WGS) entry which is preliminary data.</text>
</comment>
<dbReference type="InterPro" id="IPR000524">
    <property type="entry name" value="Tscrpt_reg_HTH_GntR"/>
</dbReference>